<sequence>SLKFELKMYDIKNLKNEDGITLEKDLKPENEPNRDKQELSYRKFSSIHNDTKLPFTEMQYDCIKNVPKPILRWSVAVSDKSTNSSKFKLLAISCISLKDMKYYEKIMIK</sequence>
<organism evidence="1 2">
    <name type="scientific">Gigaspora margarita</name>
    <dbReference type="NCBI Taxonomy" id="4874"/>
    <lineage>
        <taxon>Eukaryota</taxon>
        <taxon>Fungi</taxon>
        <taxon>Fungi incertae sedis</taxon>
        <taxon>Mucoromycota</taxon>
        <taxon>Glomeromycotina</taxon>
        <taxon>Glomeromycetes</taxon>
        <taxon>Diversisporales</taxon>
        <taxon>Gigasporaceae</taxon>
        <taxon>Gigaspora</taxon>
    </lineage>
</organism>
<comment type="caution">
    <text evidence="1">The sequence shown here is derived from an EMBL/GenBank/DDBJ whole genome shotgun (WGS) entry which is preliminary data.</text>
</comment>
<keyword evidence="2" id="KW-1185">Reference proteome</keyword>
<dbReference type="Proteomes" id="UP000789901">
    <property type="component" value="Unassembled WGS sequence"/>
</dbReference>
<gene>
    <name evidence="1" type="ORF">GMARGA_LOCUS28709</name>
</gene>
<feature type="non-terminal residue" evidence="1">
    <location>
        <position position="1"/>
    </location>
</feature>
<proteinExistence type="predicted"/>
<name>A0ABN7WAQ1_GIGMA</name>
<evidence type="ECO:0000313" key="2">
    <source>
        <dbReference type="Proteomes" id="UP000789901"/>
    </source>
</evidence>
<reference evidence="1 2" key="1">
    <citation type="submission" date="2021-06" db="EMBL/GenBank/DDBJ databases">
        <authorList>
            <person name="Kallberg Y."/>
            <person name="Tangrot J."/>
            <person name="Rosling A."/>
        </authorList>
    </citation>
    <scope>NUCLEOTIDE SEQUENCE [LARGE SCALE GENOMIC DNA]</scope>
    <source>
        <strain evidence="1 2">120-4 pot B 10/14</strain>
    </source>
</reference>
<accession>A0ABN7WAQ1</accession>
<evidence type="ECO:0000313" key="1">
    <source>
        <dbReference type="EMBL" id="CAG8824949.1"/>
    </source>
</evidence>
<dbReference type="EMBL" id="CAJVQB010037189">
    <property type="protein sequence ID" value="CAG8824949.1"/>
    <property type="molecule type" value="Genomic_DNA"/>
</dbReference>
<protein>
    <submittedName>
        <fullName evidence="1">38744_t:CDS:1</fullName>
    </submittedName>
</protein>